<evidence type="ECO:0000256" key="3">
    <source>
        <dbReference type="ARBA" id="ARBA00023125"/>
    </source>
</evidence>
<dbReference type="AlphaFoldDB" id="A0A7G6T2A6"/>
<dbReference type="Gene3D" id="3.40.190.10">
    <property type="entry name" value="Periplasmic binding protein-like II"/>
    <property type="match status" value="2"/>
</dbReference>
<evidence type="ECO:0000313" key="6">
    <source>
        <dbReference type="EMBL" id="QND60888.1"/>
    </source>
</evidence>
<feature type="domain" description="HTH lysR-type" evidence="5">
    <location>
        <begin position="6"/>
        <end position="63"/>
    </location>
</feature>
<dbReference type="SUPFAM" id="SSF46785">
    <property type="entry name" value="Winged helix' DNA-binding domain"/>
    <property type="match status" value="1"/>
</dbReference>
<dbReference type="PROSITE" id="PS50931">
    <property type="entry name" value="HTH_LYSR"/>
    <property type="match status" value="1"/>
</dbReference>
<dbReference type="PANTHER" id="PTHR30537">
    <property type="entry name" value="HTH-TYPE TRANSCRIPTIONAL REGULATOR"/>
    <property type="match status" value="1"/>
</dbReference>
<evidence type="ECO:0000313" key="7">
    <source>
        <dbReference type="Proteomes" id="UP000515465"/>
    </source>
</evidence>
<dbReference type="SUPFAM" id="SSF53850">
    <property type="entry name" value="Periplasmic binding protein-like II"/>
    <property type="match status" value="1"/>
</dbReference>
<name>A0A7G6T2A6_9HYPH</name>
<dbReference type="Pfam" id="PF00126">
    <property type="entry name" value="HTH_1"/>
    <property type="match status" value="1"/>
</dbReference>
<dbReference type="PANTHER" id="PTHR30537:SF74">
    <property type="entry name" value="HTH-TYPE TRANSCRIPTIONAL REGULATOR TRPI"/>
    <property type="match status" value="1"/>
</dbReference>
<dbReference type="InterPro" id="IPR036388">
    <property type="entry name" value="WH-like_DNA-bd_sf"/>
</dbReference>
<dbReference type="InterPro" id="IPR005119">
    <property type="entry name" value="LysR_subst-bd"/>
</dbReference>
<protein>
    <submittedName>
        <fullName evidence="6">LysR family transcriptional regulator</fullName>
    </submittedName>
</protein>
<dbReference type="Proteomes" id="UP000515465">
    <property type="component" value="Chromosome"/>
</dbReference>
<evidence type="ECO:0000259" key="5">
    <source>
        <dbReference type="PROSITE" id="PS50931"/>
    </source>
</evidence>
<organism evidence="6 7">
    <name type="scientific">Mesorhizobium huakuii</name>
    <dbReference type="NCBI Taxonomy" id="28104"/>
    <lineage>
        <taxon>Bacteria</taxon>
        <taxon>Pseudomonadati</taxon>
        <taxon>Pseudomonadota</taxon>
        <taxon>Alphaproteobacteria</taxon>
        <taxon>Hyphomicrobiales</taxon>
        <taxon>Phyllobacteriaceae</taxon>
        <taxon>Mesorhizobium</taxon>
    </lineage>
</organism>
<evidence type="ECO:0000256" key="4">
    <source>
        <dbReference type="ARBA" id="ARBA00023163"/>
    </source>
</evidence>
<gene>
    <name evidence="6" type="ORF">HB778_33670</name>
</gene>
<reference evidence="7" key="1">
    <citation type="journal article" date="2020" name="Mol. Plant Microbe">
        <title>Rhizobial microsymbionts of the narrowly endemic Oxytropis species growing in Kamchatka are characterized by significant genetic diversity and possess a set of genes that are associated with T3SS and T6SS secretion systems and can affect the development of symbiosis.</title>
        <authorList>
            <person name="Safronova V."/>
            <person name="Guro P."/>
            <person name="Sazanova A."/>
            <person name="Kuznetsova I."/>
            <person name="Belimov A."/>
            <person name="Yakubov V."/>
            <person name="Chirak E."/>
            <person name="Afonin A."/>
            <person name="Gogolev Y."/>
            <person name="Andronov E."/>
            <person name="Tikhonovich I."/>
        </authorList>
    </citation>
    <scope>NUCLEOTIDE SEQUENCE [LARGE SCALE GENOMIC DNA]</scope>
    <source>
        <strain evidence="7">583</strain>
    </source>
</reference>
<dbReference type="PRINTS" id="PR00039">
    <property type="entry name" value="HTHLYSR"/>
</dbReference>
<evidence type="ECO:0000256" key="1">
    <source>
        <dbReference type="ARBA" id="ARBA00009437"/>
    </source>
</evidence>
<dbReference type="GO" id="GO:0003700">
    <property type="term" value="F:DNA-binding transcription factor activity"/>
    <property type="evidence" value="ECO:0007669"/>
    <property type="project" value="InterPro"/>
</dbReference>
<dbReference type="GO" id="GO:0006351">
    <property type="term" value="P:DNA-templated transcription"/>
    <property type="evidence" value="ECO:0007669"/>
    <property type="project" value="TreeGrafter"/>
</dbReference>
<dbReference type="InterPro" id="IPR058163">
    <property type="entry name" value="LysR-type_TF_proteobact-type"/>
</dbReference>
<dbReference type="Pfam" id="PF03466">
    <property type="entry name" value="LysR_substrate"/>
    <property type="match status" value="1"/>
</dbReference>
<dbReference type="FunFam" id="1.10.10.10:FF:000038">
    <property type="entry name" value="Glycine cleavage system transcriptional activator"/>
    <property type="match status" value="1"/>
</dbReference>
<dbReference type="GO" id="GO:0043565">
    <property type="term" value="F:sequence-specific DNA binding"/>
    <property type="evidence" value="ECO:0007669"/>
    <property type="project" value="TreeGrafter"/>
</dbReference>
<keyword evidence="3" id="KW-0238">DNA-binding</keyword>
<keyword evidence="2" id="KW-0805">Transcription regulation</keyword>
<dbReference type="EMBL" id="CP050296">
    <property type="protein sequence ID" value="QND60888.1"/>
    <property type="molecule type" value="Genomic_DNA"/>
</dbReference>
<dbReference type="CDD" id="cd08432">
    <property type="entry name" value="PBP2_GcdR_TrpI_HvrB_AmpR_like"/>
    <property type="match status" value="1"/>
</dbReference>
<dbReference type="RefSeq" id="WP_183460116.1">
    <property type="nucleotide sequence ID" value="NZ_CP050296.1"/>
</dbReference>
<comment type="similarity">
    <text evidence="1">Belongs to the LysR transcriptional regulatory family.</text>
</comment>
<dbReference type="Gene3D" id="1.10.10.10">
    <property type="entry name" value="Winged helix-like DNA-binding domain superfamily/Winged helix DNA-binding domain"/>
    <property type="match status" value="1"/>
</dbReference>
<accession>A0A7G6T2A6</accession>
<dbReference type="InterPro" id="IPR000847">
    <property type="entry name" value="LysR_HTH_N"/>
</dbReference>
<dbReference type="InterPro" id="IPR036390">
    <property type="entry name" value="WH_DNA-bd_sf"/>
</dbReference>
<evidence type="ECO:0000256" key="2">
    <source>
        <dbReference type="ARBA" id="ARBA00023015"/>
    </source>
</evidence>
<keyword evidence="4" id="KW-0804">Transcription</keyword>
<sequence>MKRGRLPLTALRSFEAAGRHLSFSKAAEELFVSQAAISRQIRELETLTGKPLFERLHRRVELTETGQNLLDQLTTSFDDIDRRLSEIVSKPAQSPLRVSVEPSFAGEFLIQRLNSFQQRHPEIDISVDADSRLIEFRGHEAEIAIRYGAHARSWPRTEARHLVDVLVTPVLASGLLASGAPLTSPADLRHYTLLHDYNRDGWASWFQAMGLPELALQRGPLYTDAALAMQAAKLGHGVALGDRILNGADLRAGLLVRPFEMEVPYGAYWLVAPDFQRLSRQAEIFVDWLVEELRAGPPAAQV</sequence>
<proteinExistence type="inferred from homology"/>